<dbReference type="InterPro" id="IPR001680">
    <property type="entry name" value="WD40_rpt"/>
</dbReference>
<evidence type="ECO:0000313" key="7">
    <source>
        <dbReference type="Proteomes" id="UP000818624"/>
    </source>
</evidence>
<feature type="repeat" description="WD" evidence="3">
    <location>
        <begin position="148"/>
        <end position="170"/>
    </location>
</feature>
<keyword evidence="1 3" id="KW-0853">WD repeat</keyword>
<organism evidence="6 7">
    <name type="scientific">Malassezia furfur</name>
    <name type="common">Pityriasis versicolor infection agent</name>
    <name type="synonym">Pityrosporum furfur</name>
    <dbReference type="NCBI Taxonomy" id="55194"/>
    <lineage>
        <taxon>Eukaryota</taxon>
        <taxon>Fungi</taxon>
        <taxon>Dikarya</taxon>
        <taxon>Basidiomycota</taxon>
        <taxon>Ustilaginomycotina</taxon>
        <taxon>Malasseziomycetes</taxon>
        <taxon>Malasseziales</taxon>
        <taxon>Malasseziaceae</taxon>
        <taxon>Malassezia</taxon>
    </lineage>
</organism>
<dbReference type="PROSITE" id="PS50181">
    <property type="entry name" value="FBOX"/>
    <property type="match status" value="1"/>
</dbReference>
<evidence type="ECO:0000256" key="3">
    <source>
        <dbReference type="PROSITE-ProRule" id="PRU00221"/>
    </source>
</evidence>
<keyword evidence="2" id="KW-0677">Repeat</keyword>
<dbReference type="InterPro" id="IPR036047">
    <property type="entry name" value="F-box-like_dom_sf"/>
</dbReference>
<dbReference type="EMBL" id="CP046234">
    <property type="protein sequence ID" value="WFD46846.1"/>
    <property type="molecule type" value="Genomic_DNA"/>
</dbReference>
<keyword evidence="7" id="KW-1185">Reference proteome</keyword>
<evidence type="ECO:0000256" key="4">
    <source>
        <dbReference type="SAM" id="MobiDB-lite"/>
    </source>
</evidence>
<dbReference type="Gene3D" id="2.130.10.10">
    <property type="entry name" value="YVTN repeat-like/Quinoprotein amine dehydrogenase"/>
    <property type="match status" value="1"/>
</dbReference>
<evidence type="ECO:0000256" key="2">
    <source>
        <dbReference type="ARBA" id="ARBA00022737"/>
    </source>
</evidence>
<sequence length="587" mass="63324">MDSAAQGAAAAQVPQEVWERILLRLDAHDIVRVRRASRTLYHAGTSLSLWRRLCARLAERAPLPAMPRGTPTSSTARTEQDTHALVRGLEHVVLFAERLARRWGTRGAQPRRVLRIRAHVNRITSLKLVVGETRAVGPSAPPRTEYWLVTGSVDGYVRVWDVNKAMADAELDVTHDFLDEHDDVHNALSTDDEDDDASSRRRVSTDGSVSDDPANEIRRHARACLVAEVDTGGDVTSLDAQLHPTTRTLRIAVGSYYSAAACLLYDLRLRTRPYVLDLCASLDPPQWSGTQCVSLLDDTVAIGTYLGSIQILDARSGLRTILERAERGSIAAIKLFPAHVLSVTRTGQLEVYALPPAGTTAHLIPMASLALAQRALLSVAISEPDPRVAGIMPPHEGTGDDGAYRAPLSIIAVDQGGLSHFVMAPVAAPFPYALPTLAARITMPQERLIGASVGASGRRAVLLSSLGGVLPKCAVRSYCVSRADDERLVPLRPTPDTDLPAAQGEAPEWPLRSPTLAARPVRLEEPRRPRIGRVDSFSSSTSTSSAAPSPSSRFDMLTEAVVDEAHGVLCLASVRGAVWISDYGTSV</sequence>
<proteinExistence type="predicted"/>
<dbReference type="InterPro" id="IPR015943">
    <property type="entry name" value="WD40/YVTN_repeat-like_dom_sf"/>
</dbReference>
<gene>
    <name evidence="6" type="ORF">GLX27_001488</name>
</gene>
<dbReference type="InterPro" id="IPR001810">
    <property type="entry name" value="F-box_dom"/>
</dbReference>
<dbReference type="Pfam" id="PF12937">
    <property type="entry name" value="F-box-like"/>
    <property type="match status" value="1"/>
</dbReference>
<dbReference type="SUPFAM" id="SSF81383">
    <property type="entry name" value="F-box domain"/>
    <property type="match status" value="1"/>
</dbReference>
<dbReference type="InterPro" id="IPR036322">
    <property type="entry name" value="WD40_repeat_dom_sf"/>
</dbReference>
<dbReference type="SMART" id="SM00256">
    <property type="entry name" value="FBOX"/>
    <property type="match status" value="1"/>
</dbReference>
<dbReference type="Gene3D" id="1.20.1280.50">
    <property type="match status" value="1"/>
</dbReference>
<evidence type="ECO:0000259" key="5">
    <source>
        <dbReference type="PROSITE" id="PS50181"/>
    </source>
</evidence>
<feature type="compositionally biased region" description="Low complexity" evidence="4">
    <location>
        <begin position="538"/>
        <end position="552"/>
    </location>
</feature>
<feature type="region of interest" description="Disordered" evidence="4">
    <location>
        <begin position="186"/>
        <end position="213"/>
    </location>
</feature>
<evidence type="ECO:0000313" key="6">
    <source>
        <dbReference type="EMBL" id="WFD46846.1"/>
    </source>
</evidence>
<evidence type="ECO:0000256" key="1">
    <source>
        <dbReference type="ARBA" id="ARBA00022574"/>
    </source>
</evidence>
<dbReference type="PROSITE" id="PS00678">
    <property type="entry name" value="WD_REPEATS_1"/>
    <property type="match status" value="1"/>
</dbReference>
<reference evidence="6 7" key="1">
    <citation type="journal article" date="2020" name="Elife">
        <title>Loss of centromere function drives karyotype evolution in closely related Malassezia species.</title>
        <authorList>
            <person name="Sankaranarayanan S.R."/>
            <person name="Ianiri G."/>
            <person name="Coelho M.A."/>
            <person name="Reza M.H."/>
            <person name="Thimmappa B.C."/>
            <person name="Ganguly P."/>
            <person name="Vadnala R.N."/>
            <person name="Sun S."/>
            <person name="Siddharthan R."/>
            <person name="Tellgren-Roth C."/>
            <person name="Dawson T.L."/>
            <person name="Heitman J."/>
            <person name="Sanyal K."/>
        </authorList>
    </citation>
    <scope>NUCLEOTIDE SEQUENCE [LARGE SCALE GENOMIC DNA]</scope>
    <source>
        <strain evidence="6">CBS14141</strain>
    </source>
</reference>
<accession>A0ABY8EMS4</accession>
<protein>
    <recommendedName>
        <fullName evidence="5">F-box domain-containing protein</fullName>
    </recommendedName>
</protein>
<feature type="region of interest" description="Disordered" evidence="4">
    <location>
        <begin position="489"/>
        <end position="553"/>
    </location>
</feature>
<dbReference type="Proteomes" id="UP000818624">
    <property type="component" value="Chromosome 1"/>
</dbReference>
<feature type="domain" description="F-box" evidence="5">
    <location>
        <begin position="7"/>
        <end position="53"/>
    </location>
</feature>
<dbReference type="InterPro" id="IPR019775">
    <property type="entry name" value="WD40_repeat_CS"/>
</dbReference>
<name>A0ABY8EMS4_MALFU</name>
<dbReference type="PROSITE" id="PS50082">
    <property type="entry name" value="WD_REPEATS_2"/>
    <property type="match status" value="1"/>
</dbReference>
<dbReference type="SUPFAM" id="SSF50978">
    <property type="entry name" value="WD40 repeat-like"/>
    <property type="match status" value="1"/>
</dbReference>